<keyword evidence="1" id="KW-0472">Membrane</keyword>
<dbReference type="AlphaFoldDB" id="A0A0F3IUJ8"/>
<reference evidence="2 3" key="1">
    <citation type="submission" date="2015-03" db="EMBL/GenBank/DDBJ databases">
        <title>Draft genome sequence of Elstera litoralis.</title>
        <authorList>
            <person name="Rahalkar M.C."/>
            <person name="Dhakephalkar P.K."/>
            <person name="Pore S.D."/>
            <person name="Arora P."/>
            <person name="Kapse N.G."/>
            <person name="Pandit P.S."/>
        </authorList>
    </citation>
    <scope>NUCLEOTIDE SEQUENCE [LARGE SCALE GENOMIC DNA]</scope>
    <source>
        <strain evidence="2 3">Dia-1</strain>
    </source>
</reference>
<feature type="transmembrane region" description="Helical" evidence="1">
    <location>
        <begin position="6"/>
        <end position="28"/>
    </location>
</feature>
<dbReference type="Proteomes" id="UP000033774">
    <property type="component" value="Unassembled WGS sequence"/>
</dbReference>
<name>A0A0F3IUJ8_9PROT</name>
<sequence length="89" mass="9874">MRGGLRMILSFLMLICVGGGIAGGFYLIRYLEKMQFEGDGGRQAFVEMEEINISIIRNNFPAELRSYKLTIETREGGPFEGRAGIAPTP</sequence>
<evidence type="ECO:0000256" key="1">
    <source>
        <dbReference type="SAM" id="Phobius"/>
    </source>
</evidence>
<dbReference type="EMBL" id="LAJY01000097">
    <property type="protein sequence ID" value="KJV10420.1"/>
    <property type="molecule type" value="Genomic_DNA"/>
</dbReference>
<gene>
    <name evidence="2" type="ORF">VZ95_05010</name>
</gene>
<keyword evidence="3" id="KW-1185">Reference proteome</keyword>
<evidence type="ECO:0000313" key="3">
    <source>
        <dbReference type="Proteomes" id="UP000033774"/>
    </source>
</evidence>
<organism evidence="2 3">
    <name type="scientific">Elstera litoralis</name>
    <dbReference type="NCBI Taxonomy" id="552518"/>
    <lineage>
        <taxon>Bacteria</taxon>
        <taxon>Pseudomonadati</taxon>
        <taxon>Pseudomonadota</taxon>
        <taxon>Alphaproteobacteria</taxon>
        <taxon>Rhodospirillales</taxon>
        <taxon>Rhodospirillaceae</taxon>
        <taxon>Elstera</taxon>
    </lineage>
</organism>
<evidence type="ECO:0000313" key="2">
    <source>
        <dbReference type="EMBL" id="KJV10420.1"/>
    </source>
</evidence>
<dbReference type="RefSeq" id="WP_045774893.1">
    <property type="nucleotide sequence ID" value="NZ_LAJY01000097.1"/>
</dbReference>
<dbReference type="OrthoDB" id="9874904at2"/>
<accession>A0A0F3IUJ8</accession>
<keyword evidence="1" id="KW-0812">Transmembrane</keyword>
<comment type="caution">
    <text evidence="2">The sequence shown here is derived from an EMBL/GenBank/DDBJ whole genome shotgun (WGS) entry which is preliminary data.</text>
</comment>
<keyword evidence="1" id="KW-1133">Transmembrane helix</keyword>
<protein>
    <submittedName>
        <fullName evidence="2">Uncharacterized protein</fullName>
    </submittedName>
</protein>
<proteinExistence type="predicted"/>